<reference evidence="1" key="1">
    <citation type="submission" date="2018-11" db="EMBL/GenBank/DDBJ databases">
        <title>The sequence and de novo assembly of Larimichthys crocea genome using PacBio and Hi-C technologies.</title>
        <authorList>
            <person name="Xu P."/>
            <person name="Chen B."/>
            <person name="Zhou Z."/>
            <person name="Ke Q."/>
            <person name="Wu Y."/>
            <person name="Bai H."/>
            <person name="Pu F."/>
        </authorList>
    </citation>
    <scope>NUCLEOTIDE SEQUENCE</scope>
    <source>
        <tissue evidence="1">Muscle</tissue>
    </source>
</reference>
<keyword evidence="2" id="KW-1185">Reference proteome</keyword>
<accession>A0ACD3QHG2</accession>
<dbReference type="Proteomes" id="UP000793456">
    <property type="component" value="Chromosome XIX"/>
</dbReference>
<protein>
    <submittedName>
        <fullName evidence="1">Uncharacterized protein</fullName>
    </submittedName>
</protein>
<comment type="caution">
    <text evidence="1">The sequence shown here is derived from an EMBL/GenBank/DDBJ whole genome shotgun (WGS) entry which is preliminary data.</text>
</comment>
<evidence type="ECO:0000313" key="1">
    <source>
        <dbReference type="EMBL" id="TMS06667.1"/>
    </source>
</evidence>
<sequence>MSGKKHSPRHRPWSVYRANTFDLSAEMMGLALSGNSQDPDEPVLEFSVACSELVTPSLDRKPTSFVAISCTTPPQAFWTKHSQTEIIEGTSNPIFLSSVAFFQDSLITQQTQVKLSVYDVKDRAAGNSKPRNPRMYMLGSSMFSVKELLQDKHHRLHLTLRSAENERVGNITVIAWQIEEKREQRAPVARLQRGDTVNGRMVLPVDESLTESMGIKSKSSSLCKDPLLKAVFGGVMSRTYRFPTTDGNHLRILEQMAESALSLHIPRQFVKLLLEEDAVRVCELEELGELSPCWENLRRQIITQYQTIILTYQETISDLHEYKGPSFKSSTLKAERKLEFIPTNLHIQRMRVQGESGYDRTYDVVTIGAPAAHHQGFKGCGLRKLLHKLEEARKHSAGSGPKRMAYQPQDVVKAKELIAQINTLKTQVCYYTERLSRAAKDRSANALERTLAILTEKTRQLVTVCDSKLLSSAILALAAARPEFAQQGTPSPSSSSLSPSSRSPSRSPSRHPTSPSRAATSPSRHALPPEGGDASRNKRASLQADFHEEEWEKVWLNVDKSLECVIQRVDRLLQRDKLESDSSSEDVFLLATEEPGGTKKEISPEVEKTSPGEWSDALYPLLTTLTDCVSLMSDKAKKSMVFLLMQDSAPTIAMSLTLQYRRDVVFCQTLTALICGFVIKLRNSICDSGFLRQLHTIGLLVQYEGLLSYIR</sequence>
<name>A0ACD3QHG2_LARCR</name>
<gene>
    <name evidence="1" type="ORF">E3U43_016426</name>
</gene>
<proteinExistence type="predicted"/>
<evidence type="ECO:0000313" key="2">
    <source>
        <dbReference type="Proteomes" id="UP000793456"/>
    </source>
</evidence>
<dbReference type="EMBL" id="CM011692">
    <property type="protein sequence ID" value="TMS06667.1"/>
    <property type="molecule type" value="Genomic_DNA"/>
</dbReference>
<organism evidence="1 2">
    <name type="scientific">Larimichthys crocea</name>
    <name type="common">Large yellow croaker</name>
    <name type="synonym">Pseudosciaena crocea</name>
    <dbReference type="NCBI Taxonomy" id="215358"/>
    <lineage>
        <taxon>Eukaryota</taxon>
        <taxon>Metazoa</taxon>
        <taxon>Chordata</taxon>
        <taxon>Craniata</taxon>
        <taxon>Vertebrata</taxon>
        <taxon>Euteleostomi</taxon>
        <taxon>Actinopterygii</taxon>
        <taxon>Neopterygii</taxon>
        <taxon>Teleostei</taxon>
        <taxon>Neoteleostei</taxon>
        <taxon>Acanthomorphata</taxon>
        <taxon>Eupercaria</taxon>
        <taxon>Sciaenidae</taxon>
        <taxon>Larimichthys</taxon>
    </lineage>
</organism>